<dbReference type="InterPro" id="IPR001845">
    <property type="entry name" value="HTH_ArsR_DNA-bd_dom"/>
</dbReference>
<dbReference type="OrthoDB" id="7210994at2"/>
<dbReference type="InterPro" id="IPR051081">
    <property type="entry name" value="HTH_MetalResp_TranReg"/>
</dbReference>
<dbReference type="GO" id="GO:0003677">
    <property type="term" value="F:DNA binding"/>
    <property type="evidence" value="ECO:0007669"/>
    <property type="project" value="UniProtKB-KW"/>
</dbReference>
<dbReference type="InterPro" id="IPR036388">
    <property type="entry name" value="WH-like_DNA-bd_sf"/>
</dbReference>
<accession>A0A255Z8M4</accession>
<proteinExistence type="predicted"/>
<dbReference type="Pfam" id="PF12840">
    <property type="entry name" value="HTH_20"/>
    <property type="match status" value="1"/>
</dbReference>
<keyword evidence="1" id="KW-0805">Transcription regulation</keyword>
<evidence type="ECO:0000256" key="2">
    <source>
        <dbReference type="ARBA" id="ARBA00023125"/>
    </source>
</evidence>
<dbReference type="SUPFAM" id="SSF46785">
    <property type="entry name" value="Winged helix' DNA-binding domain"/>
    <property type="match status" value="1"/>
</dbReference>
<dbReference type="PANTHER" id="PTHR33154:SF33">
    <property type="entry name" value="TRANSCRIPTIONAL REPRESSOR SDPR"/>
    <property type="match status" value="1"/>
</dbReference>
<dbReference type="Gene3D" id="1.10.10.10">
    <property type="entry name" value="Winged helix-like DNA-binding domain superfamily/Winged helix DNA-binding domain"/>
    <property type="match status" value="1"/>
</dbReference>
<reference evidence="5 6" key="1">
    <citation type="submission" date="2017-07" db="EMBL/GenBank/DDBJ databases">
        <title>Niveispirillum cyanobacteriorum sp. nov., isolated from cyanobacterial aggregates in a eutrophic lake.</title>
        <authorList>
            <person name="Cai H."/>
        </authorList>
    </citation>
    <scope>NUCLEOTIDE SEQUENCE [LARGE SCALE GENOMIC DNA]</scope>
    <source>
        <strain evidence="6">TH1-14</strain>
    </source>
</reference>
<keyword evidence="2" id="KW-0238">DNA-binding</keyword>
<dbReference type="CDD" id="cd00090">
    <property type="entry name" value="HTH_ARSR"/>
    <property type="match status" value="1"/>
</dbReference>
<organism evidence="5 6">
    <name type="scientific">Niveispirillum lacus</name>
    <dbReference type="NCBI Taxonomy" id="1981099"/>
    <lineage>
        <taxon>Bacteria</taxon>
        <taxon>Pseudomonadati</taxon>
        <taxon>Pseudomonadota</taxon>
        <taxon>Alphaproteobacteria</taxon>
        <taxon>Rhodospirillales</taxon>
        <taxon>Azospirillaceae</taxon>
        <taxon>Niveispirillum</taxon>
    </lineage>
</organism>
<dbReference type="PANTHER" id="PTHR33154">
    <property type="entry name" value="TRANSCRIPTIONAL REGULATOR, ARSR FAMILY"/>
    <property type="match status" value="1"/>
</dbReference>
<dbReference type="GO" id="GO:0003700">
    <property type="term" value="F:DNA-binding transcription factor activity"/>
    <property type="evidence" value="ECO:0007669"/>
    <property type="project" value="InterPro"/>
</dbReference>
<dbReference type="InterPro" id="IPR036390">
    <property type="entry name" value="WH_DNA-bd_sf"/>
</dbReference>
<keyword evidence="6" id="KW-1185">Reference proteome</keyword>
<evidence type="ECO:0000256" key="1">
    <source>
        <dbReference type="ARBA" id="ARBA00023015"/>
    </source>
</evidence>
<gene>
    <name evidence="5" type="ORF">CHU95_01700</name>
</gene>
<evidence type="ECO:0000259" key="4">
    <source>
        <dbReference type="PROSITE" id="PS50987"/>
    </source>
</evidence>
<dbReference type="PROSITE" id="PS50987">
    <property type="entry name" value="HTH_ARSR_2"/>
    <property type="match status" value="1"/>
</dbReference>
<keyword evidence="3" id="KW-0804">Transcription</keyword>
<comment type="caution">
    <text evidence="5">The sequence shown here is derived from an EMBL/GenBank/DDBJ whole genome shotgun (WGS) entry which is preliminary data.</text>
</comment>
<dbReference type="SMART" id="SM00418">
    <property type="entry name" value="HTH_ARSR"/>
    <property type="match status" value="1"/>
</dbReference>
<name>A0A255Z8M4_9PROT</name>
<evidence type="ECO:0000313" key="6">
    <source>
        <dbReference type="Proteomes" id="UP000216998"/>
    </source>
</evidence>
<dbReference type="InterPro" id="IPR011991">
    <property type="entry name" value="ArsR-like_HTH"/>
</dbReference>
<sequence length="115" mass="13255">MRDDLYQLNEAATDAVFQALANRERRRMLDLIRGNPGCIVADLLSAFEMSRIGVLKHLRVLEEADLVVSEKAGRERRLYVNTLPLRAIHRRWSDEFDDFWAGKLLDLKDKIEAGS</sequence>
<evidence type="ECO:0000256" key="3">
    <source>
        <dbReference type="ARBA" id="ARBA00023163"/>
    </source>
</evidence>
<dbReference type="EMBL" id="NOXU01000016">
    <property type="protein sequence ID" value="OYQ37254.1"/>
    <property type="molecule type" value="Genomic_DNA"/>
</dbReference>
<protein>
    <submittedName>
        <fullName evidence="5">Transcriptional regulator</fullName>
    </submittedName>
</protein>
<dbReference type="AlphaFoldDB" id="A0A255Z8M4"/>
<dbReference type="Proteomes" id="UP000216998">
    <property type="component" value="Unassembled WGS sequence"/>
</dbReference>
<feature type="domain" description="HTH arsR-type" evidence="4">
    <location>
        <begin position="5"/>
        <end position="100"/>
    </location>
</feature>
<dbReference type="RefSeq" id="WP_094453105.1">
    <property type="nucleotide sequence ID" value="NZ_NOXU01000016.1"/>
</dbReference>
<evidence type="ECO:0000313" key="5">
    <source>
        <dbReference type="EMBL" id="OYQ37254.1"/>
    </source>
</evidence>